<accession>A0A5P8WEV3</accession>
<dbReference type="EMBL" id="CP045229">
    <property type="protein sequence ID" value="QFS52632.1"/>
    <property type="molecule type" value="Genomic_DNA"/>
</dbReference>
<feature type="compositionally biased region" description="Basic and acidic residues" evidence="1">
    <location>
        <begin position="54"/>
        <end position="63"/>
    </location>
</feature>
<dbReference type="Proteomes" id="UP000326678">
    <property type="component" value="Chromosome pGXM02"/>
</dbReference>
<protein>
    <submittedName>
        <fullName evidence="2">Uncharacterized protein</fullName>
    </submittedName>
</protein>
<sequence>MQLRIINPGLTTKDIAILANQSGRTANQGSSTGMRVNSKKQNAENIQIRPTRIKRAERSPRDI</sequence>
<dbReference type="EMBL" id="CP045227">
    <property type="protein sequence ID" value="QFS51184.1"/>
    <property type="molecule type" value="Genomic_DNA"/>
</dbReference>
<evidence type="ECO:0000256" key="1">
    <source>
        <dbReference type="SAM" id="MobiDB-lite"/>
    </source>
</evidence>
<dbReference type="KEGG" id="nsh:GXM_10387"/>
<organism evidence="2 4">
    <name type="scientific">Nostoc sphaeroides CCNUC1</name>
    <dbReference type="NCBI Taxonomy" id="2653204"/>
    <lineage>
        <taxon>Bacteria</taxon>
        <taxon>Bacillati</taxon>
        <taxon>Cyanobacteriota</taxon>
        <taxon>Cyanophyceae</taxon>
        <taxon>Nostocales</taxon>
        <taxon>Nostocaceae</taxon>
        <taxon>Nostoc</taxon>
    </lineage>
</organism>
<dbReference type="Proteomes" id="UP000326678">
    <property type="component" value="Chromosome Gxm2"/>
</dbReference>
<proteinExistence type="predicted"/>
<evidence type="ECO:0000313" key="4">
    <source>
        <dbReference type="Proteomes" id="UP000326678"/>
    </source>
</evidence>
<feature type="compositionally biased region" description="Polar residues" evidence="1">
    <location>
        <begin position="21"/>
        <end position="45"/>
    </location>
</feature>
<dbReference type="AlphaFoldDB" id="A0A5P8WEV3"/>
<reference evidence="2 4" key="1">
    <citation type="submission" date="2019-10" db="EMBL/GenBank/DDBJ databases">
        <title>Genomic and transcriptomic insights into the perfect genentic adaptation of a filamentous nitrogen-fixing cyanobacterium to rice fields.</title>
        <authorList>
            <person name="Chen Z."/>
        </authorList>
    </citation>
    <scope>NUCLEOTIDE SEQUENCE [LARGE SCALE GENOMIC DNA]</scope>
    <source>
        <strain evidence="2">CCNUC1</strain>
    </source>
</reference>
<evidence type="ECO:0000313" key="3">
    <source>
        <dbReference type="EMBL" id="QFS52632.1"/>
    </source>
</evidence>
<gene>
    <name evidence="2" type="ORF">GXM_08678</name>
    <name evidence="3" type="ORF">GXM_10387</name>
</gene>
<keyword evidence="4" id="KW-1185">Reference proteome</keyword>
<dbReference type="KEGG" id="nsh:GXM_08678"/>
<feature type="region of interest" description="Disordered" evidence="1">
    <location>
        <begin position="21"/>
        <end position="63"/>
    </location>
</feature>
<evidence type="ECO:0000313" key="2">
    <source>
        <dbReference type="EMBL" id="QFS51184.1"/>
    </source>
</evidence>
<name>A0A5P8WEV3_9NOSO</name>